<accession>F4S6Z1</accession>
<evidence type="ECO:0000256" key="1">
    <source>
        <dbReference type="SAM" id="MobiDB-lite"/>
    </source>
</evidence>
<proteinExistence type="predicted"/>
<feature type="region of interest" description="Disordered" evidence="1">
    <location>
        <begin position="114"/>
        <end position="140"/>
    </location>
</feature>
<dbReference type="KEGG" id="mlr:MELLADRAFT_94233"/>
<dbReference type="AlphaFoldDB" id="F4S6Z1"/>
<feature type="region of interest" description="Disordered" evidence="1">
    <location>
        <begin position="169"/>
        <end position="208"/>
    </location>
</feature>
<dbReference type="EMBL" id="GL883157">
    <property type="protein sequence ID" value="EGF99544.1"/>
    <property type="molecule type" value="Genomic_DNA"/>
</dbReference>
<dbReference type="RefSeq" id="XP_007417160.1">
    <property type="nucleotide sequence ID" value="XM_007417098.1"/>
</dbReference>
<protein>
    <submittedName>
        <fullName evidence="2">Uncharacterized protein</fullName>
    </submittedName>
</protein>
<gene>
    <name evidence="2" type="ORF">MELLADRAFT_94233</name>
</gene>
<dbReference type="VEuPathDB" id="FungiDB:MELLADRAFT_94233"/>
<organism evidence="3">
    <name type="scientific">Melampsora larici-populina (strain 98AG31 / pathotype 3-4-7)</name>
    <name type="common">Poplar leaf rust fungus</name>
    <dbReference type="NCBI Taxonomy" id="747676"/>
    <lineage>
        <taxon>Eukaryota</taxon>
        <taxon>Fungi</taxon>
        <taxon>Dikarya</taxon>
        <taxon>Basidiomycota</taxon>
        <taxon>Pucciniomycotina</taxon>
        <taxon>Pucciniomycetes</taxon>
        <taxon>Pucciniales</taxon>
        <taxon>Melampsoraceae</taxon>
        <taxon>Melampsora</taxon>
    </lineage>
</organism>
<name>F4S6Z1_MELLP</name>
<dbReference type="InParanoid" id="F4S6Z1"/>
<evidence type="ECO:0000313" key="3">
    <source>
        <dbReference type="Proteomes" id="UP000001072"/>
    </source>
</evidence>
<evidence type="ECO:0000313" key="2">
    <source>
        <dbReference type="EMBL" id="EGF99544.1"/>
    </source>
</evidence>
<sequence length="321" mass="35962">MDTPSNDFVFPVPNIIEIHHKDQRKMDQYIEAFPATQHGYCIRIGHSNSSCALSHYECYQSSYPPGGPAAVGTTKSVRIECPFKIDTRYLSASNSWLLIYAHLGHNHPPDFNVKPRKKHKDPKDKHILAPGVTLNNDDDDRLTEAHPCDIIVQHLISPSSVPNHLTKLPPHIGPTTKSTLTNQKANSKTKEPASHHYQPQPPSHNIKHRLQSPDLLDLTMSRVTDRLRAMTPRCQQDALLKIQSIITQALPPMVSFKPHEHDSNCKPELFDPTMEAELVHNEDANVESLCDVLSLTNSLTTLISSTKGLRKCPTLLSTSRI</sequence>
<dbReference type="GeneID" id="18936827"/>
<keyword evidence="3" id="KW-1185">Reference proteome</keyword>
<dbReference type="Proteomes" id="UP000001072">
    <property type="component" value="Unassembled WGS sequence"/>
</dbReference>
<dbReference type="HOGENOM" id="CLU_075117_0_0_1"/>
<reference evidence="3" key="1">
    <citation type="journal article" date="2011" name="Proc. Natl. Acad. Sci. U.S.A.">
        <title>Obligate biotrophy features unraveled by the genomic analysis of rust fungi.</title>
        <authorList>
            <person name="Duplessis S."/>
            <person name="Cuomo C.A."/>
            <person name="Lin Y.-C."/>
            <person name="Aerts A."/>
            <person name="Tisserant E."/>
            <person name="Veneault-Fourrey C."/>
            <person name="Joly D.L."/>
            <person name="Hacquard S."/>
            <person name="Amselem J."/>
            <person name="Cantarel B.L."/>
            <person name="Chiu R."/>
            <person name="Coutinho P.M."/>
            <person name="Feau N."/>
            <person name="Field M."/>
            <person name="Frey P."/>
            <person name="Gelhaye E."/>
            <person name="Goldberg J."/>
            <person name="Grabherr M.G."/>
            <person name="Kodira C.D."/>
            <person name="Kohler A."/>
            <person name="Kuees U."/>
            <person name="Lindquist E.A."/>
            <person name="Lucas S.M."/>
            <person name="Mago R."/>
            <person name="Mauceli E."/>
            <person name="Morin E."/>
            <person name="Murat C."/>
            <person name="Pangilinan J.L."/>
            <person name="Park R."/>
            <person name="Pearson M."/>
            <person name="Quesneville H."/>
            <person name="Rouhier N."/>
            <person name="Sakthikumar S."/>
            <person name="Salamov A.A."/>
            <person name="Schmutz J."/>
            <person name="Selles B."/>
            <person name="Shapiro H."/>
            <person name="Tanguay P."/>
            <person name="Tuskan G.A."/>
            <person name="Henrissat B."/>
            <person name="Van de Peer Y."/>
            <person name="Rouze P."/>
            <person name="Ellis J.G."/>
            <person name="Dodds P.N."/>
            <person name="Schein J.E."/>
            <person name="Zhong S."/>
            <person name="Hamelin R.C."/>
            <person name="Grigoriev I.V."/>
            <person name="Szabo L.J."/>
            <person name="Martin F."/>
        </authorList>
    </citation>
    <scope>NUCLEOTIDE SEQUENCE [LARGE SCALE GENOMIC DNA]</scope>
    <source>
        <strain evidence="3">98AG31 / pathotype 3-4-7</strain>
    </source>
</reference>
<feature type="compositionally biased region" description="Polar residues" evidence="1">
    <location>
        <begin position="175"/>
        <end position="186"/>
    </location>
</feature>